<reference evidence="1 2" key="1">
    <citation type="journal article" date="2022" name="Front. Cell. Infect. Microbiol.">
        <title>The Genomes of Two Strains of Taenia crassiceps the Animal Model for the Study of Human Cysticercosis.</title>
        <authorList>
            <person name="Bobes R.J."/>
            <person name="Estrada K."/>
            <person name="Rios-Valencia D.G."/>
            <person name="Calderon-Gallegos A."/>
            <person name="de la Torre P."/>
            <person name="Carrero J.C."/>
            <person name="Sanchez-Flores A."/>
            <person name="Laclette J.P."/>
        </authorList>
    </citation>
    <scope>NUCLEOTIDE SEQUENCE [LARGE SCALE GENOMIC DNA]</scope>
    <source>
        <strain evidence="1">WFUcys</strain>
    </source>
</reference>
<gene>
    <name evidence="1" type="ORF">TcWFU_008414</name>
</gene>
<name>A0ABR4Q906_9CEST</name>
<sequence>MTPPFWTVLSERRPFVSKGCTTRMDCENQKEFFRNRCFVSSLRDWTCADCCYTDNCNYLVENLSSRFPGRCQILSLLLLVFFVLCK</sequence>
<organism evidence="1 2">
    <name type="scientific">Taenia crassiceps</name>
    <dbReference type="NCBI Taxonomy" id="6207"/>
    <lineage>
        <taxon>Eukaryota</taxon>
        <taxon>Metazoa</taxon>
        <taxon>Spiralia</taxon>
        <taxon>Lophotrochozoa</taxon>
        <taxon>Platyhelminthes</taxon>
        <taxon>Cestoda</taxon>
        <taxon>Eucestoda</taxon>
        <taxon>Cyclophyllidea</taxon>
        <taxon>Taeniidae</taxon>
        <taxon>Taenia</taxon>
    </lineage>
</organism>
<dbReference type="EMBL" id="JAKROA010000007">
    <property type="protein sequence ID" value="KAL5105910.1"/>
    <property type="molecule type" value="Genomic_DNA"/>
</dbReference>
<comment type="caution">
    <text evidence="1">The sequence shown here is derived from an EMBL/GenBank/DDBJ whole genome shotgun (WGS) entry which is preliminary data.</text>
</comment>
<proteinExistence type="predicted"/>
<dbReference type="Proteomes" id="UP001651158">
    <property type="component" value="Unassembled WGS sequence"/>
</dbReference>
<accession>A0ABR4Q906</accession>
<evidence type="ECO:0000313" key="2">
    <source>
        <dbReference type="Proteomes" id="UP001651158"/>
    </source>
</evidence>
<keyword evidence="2" id="KW-1185">Reference proteome</keyword>
<evidence type="ECO:0000313" key="1">
    <source>
        <dbReference type="EMBL" id="KAL5105910.1"/>
    </source>
</evidence>
<protein>
    <submittedName>
        <fullName evidence="1">Uncharacterized protein</fullName>
    </submittedName>
</protein>